<dbReference type="UniPathway" id="UPA00148">
    <property type="reaction ID" value="UER00238"/>
</dbReference>
<dbReference type="PANTHER" id="PTHR34148">
    <property type="entry name" value="ADENOSYLCOBINAMIDE-GDP RIBAZOLETRANSFERASE"/>
    <property type="match status" value="1"/>
</dbReference>
<comment type="catalytic activity">
    <reaction evidence="18">
        <text>alpha-ribazole 5'-phosphate + adenosylcob(III)inamide-GDP = adenosylcob(III)alamin 5'-phosphate + GMP + H(+)</text>
        <dbReference type="Rhea" id="RHEA:23560"/>
        <dbReference type="ChEBI" id="CHEBI:15378"/>
        <dbReference type="ChEBI" id="CHEBI:57918"/>
        <dbReference type="ChEBI" id="CHEBI:58115"/>
        <dbReference type="ChEBI" id="CHEBI:60487"/>
        <dbReference type="ChEBI" id="CHEBI:60493"/>
        <dbReference type="EC" id="2.7.8.26"/>
    </reaction>
</comment>
<comment type="function">
    <text evidence="14">Joins adenosylcobinamide-GDP and alpha-ribazole to generate adenosylcobalamin (Ado-cobalamin). Also synthesizes adenosylcobalamin 5'-phosphate from adenosylcobinamide-GDP and alpha-ribazole 5'-phosphate.</text>
</comment>
<keyword evidence="9" id="KW-0808">Transferase</keyword>
<keyword evidence="13 19" id="KW-0472">Membrane</keyword>
<proteinExistence type="inferred from homology"/>
<accession>X1MGV5</accession>
<dbReference type="EC" id="2.7.8.26" evidence="5"/>
<organism evidence="20">
    <name type="scientific">marine sediment metagenome</name>
    <dbReference type="NCBI Taxonomy" id="412755"/>
    <lineage>
        <taxon>unclassified sequences</taxon>
        <taxon>metagenomes</taxon>
        <taxon>ecological metagenomes</taxon>
    </lineage>
</organism>
<comment type="catalytic activity">
    <reaction evidence="17">
        <text>alpha-ribazole + adenosylcob(III)inamide-GDP = adenosylcob(III)alamin + GMP + H(+)</text>
        <dbReference type="Rhea" id="RHEA:16049"/>
        <dbReference type="ChEBI" id="CHEBI:10329"/>
        <dbReference type="ChEBI" id="CHEBI:15378"/>
        <dbReference type="ChEBI" id="CHEBI:18408"/>
        <dbReference type="ChEBI" id="CHEBI:58115"/>
        <dbReference type="ChEBI" id="CHEBI:60487"/>
        <dbReference type="EC" id="2.7.8.26"/>
    </reaction>
</comment>
<dbReference type="AlphaFoldDB" id="X1MGV5"/>
<feature type="non-terminal residue" evidence="20">
    <location>
        <position position="84"/>
    </location>
</feature>
<evidence type="ECO:0000256" key="2">
    <source>
        <dbReference type="ARBA" id="ARBA00004651"/>
    </source>
</evidence>
<evidence type="ECO:0000256" key="7">
    <source>
        <dbReference type="ARBA" id="ARBA00022475"/>
    </source>
</evidence>
<dbReference type="PANTHER" id="PTHR34148:SF1">
    <property type="entry name" value="ADENOSYLCOBINAMIDE-GDP RIBAZOLETRANSFERASE"/>
    <property type="match status" value="1"/>
</dbReference>
<keyword evidence="8" id="KW-0169">Cobalamin biosynthesis</keyword>
<evidence type="ECO:0000256" key="8">
    <source>
        <dbReference type="ARBA" id="ARBA00022573"/>
    </source>
</evidence>
<evidence type="ECO:0000256" key="10">
    <source>
        <dbReference type="ARBA" id="ARBA00022692"/>
    </source>
</evidence>
<evidence type="ECO:0000256" key="5">
    <source>
        <dbReference type="ARBA" id="ARBA00013200"/>
    </source>
</evidence>
<evidence type="ECO:0000256" key="19">
    <source>
        <dbReference type="SAM" id="Phobius"/>
    </source>
</evidence>
<name>X1MGV5_9ZZZZ</name>
<feature type="transmembrane region" description="Helical" evidence="19">
    <location>
        <begin position="20"/>
        <end position="39"/>
    </location>
</feature>
<evidence type="ECO:0000313" key="20">
    <source>
        <dbReference type="EMBL" id="GAI30887.1"/>
    </source>
</evidence>
<dbReference type="GO" id="GO:0009236">
    <property type="term" value="P:cobalamin biosynthetic process"/>
    <property type="evidence" value="ECO:0007669"/>
    <property type="project" value="UniProtKB-UniPathway"/>
</dbReference>
<dbReference type="EMBL" id="BARV01018123">
    <property type="protein sequence ID" value="GAI30887.1"/>
    <property type="molecule type" value="Genomic_DNA"/>
</dbReference>
<comment type="pathway">
    <text evidence="3">Cofactor biosynthesis; adenosylcobalamin biosynthesis; adenosylcobalamin from cob(II)yrinate a,c-diamide: step 7/7.</text>
</comment>
<evidence type="ECO:0000256" key="18">
    <source>
        <dbReference type="ARBA" id="ARBA00049504"/>
    </source>
</evidence>
<evidence type="ECO:0000256" key="17">
    <source>
        <dbReference type="ARBA" id="ARBA00048623"/>
    </source>
</evidence>
<evidence type="ECO:0000256" key="11">
    <source>
        <dbReference type="ARBA" id="ARBA00022842"/>
    </source>
</evidence>
<reference evidence="20" key="1">
    <citation type="journal article" date="2014" name="Front. Microbiol.">
        <title>High frequency of phylogenetically diverse reductive dehalogenase-homologous genes in deep subseafloor sedimentary metagenomes.</title>
        <authorList>
            <person name="Kawai M."/>
            <person name="Futagami T."/>
            <person name="Toyoda A."/>
            <person name="Takaki Y."/>
            <person name="Nishi S."/>
            <person name="Hori S."/>
            <person name="Arai W."/>
            <person name="Tsubouchi T."/>
            <person name="Morono Y."/>
            <person name="Uchiyama I."/>
            <person name="Ito T."/>
            <person name="Fujiyama A."/>
            <person name="Inagaki F."/>
            <person name="Takami H."/>
        </authorList>
    </citation>
    <scope>NUCLEOTIDE SEQUENCE</scope>
    <source>
        <strain evidence="20">Expedition CK06-06</strain>
    </source>
</reference>
<evidence type="ECO:0000256" key="4">
    <source>
        <dbReference type="ARBA" id="ARBA00010561"/>
    </source>
</evidence>
<evidence type="ECO:0000256" key="15">
    <source>
        <dbReference type="ARBA" id="ARBA00032605"/>
    </source>
</evidence>
<dbReference type="InterPro" id="IPR003805">
    <property type="entry name" value="CobS"/>
</dbReference>
<keyword evidence="11" id="KW-0460">Magnesium</keyword>
<feature type="transmembrane region" description="Helical" evidence="19">
    <location>
        <begin position="65"/>
        <end position="83"/>
    </location>
</feature>
<comment type="cofactor">
    <cofactor evidence="1">
        <name>Mg(2+)</name>
        <dbReference type="ChEBI" id="CHEBI:18420"/>
    </cofactor>
</comment>
<comment type="similarity">
    <text evidence="4">Belongs to the CobS family.</text>
</comment>
<dbReference type="GO" id="GO:0005886">
    <property type="term" value="C:plasma membrane"/>
    <property type="evidence" value="ECO:0007669"/>
    <property type="project" value="UniProtKB-SubCell"/>
</dbReference>
<evidence type="ECO:0000256" key="6">
    <source>
        <dbReference type="ARBA" id="ARBA00015850"/>
    </source>
</evidence>
<dbReference type="GO" id="GO:0008818">
    <property type="term" value="F:cobalamin 5'-phosphate synthase activity"/>
    <property type="evidence" value="ECO:0007669"/>
    <property type="project" value="InterPro"/>
</dbReference>
<evidence type="ECO:0000256" key="1">
    <source>
        <dbReference type="ARBA" id="ARBA00001946"/>
    </source>
</evidence>
<comment type="subcellular location">
    <subcellularLocation>
        <location evidence="2">Cell membrane</location>
        <topology evidence="2">Multi-pass membrane protein</topology>
    </subcellularLocation>
</comment>
<dbReference type="GO" id="GO:0051073">
    <property type="term" value="F:adenosylcobinamide-GDP ribazoletransferase activity"/>
    <property type="evidence" value="ECO:0007669"/>
    <property type="project" value="UniProtKB-EC"/>
</dbReference>
<comment type="caution">
    <text evidence="20">The sequence shown here is derived from an EMBL/GenBank/DDBJ whole genome shotgun (WGS) entry which is preliminary data.</text>
</comment>
<protein>
    <recommendedName>
        <fullName evidence="6">Adenosylcobinamide-GDP ribazoletransferase</fullName>
        <ecNumber evidence="5">2.7.8.26</ecNumber>
    </recommendedName>
    <alternativeName>
        <fullName evidence="16">Cobalamin synthase</fullName>
    </alternativeName>
    <alternativeName>
        <fullName evidence="15">Cobalamin-5'-phosphate synthase</fullName>
    </alternativeName>
</protein>
<keyword evidence="12 19" id="KW-1133">Transmembrane helix</keyword>
<evidence type="ECO:0000256" key="16">
    <source>
        <dbReference type="ARBA" id="ARBA00032853"/>
    </source>
</evidence>
<evidence type="ECO:0000256" key="13">
    <source>
        <dbReference type="ARBA" id="ARBA00023136"/>
    </source>
</evidence>
<evidence type="ECO:0000256" key="12">
    <source>
        <dbReference type="ARBA" id="ARBA00022989"/>
    </source>
</evidence>
<dbReference type="HAMAP" id="MF_00719">
    <property type="entry name" value="CobS"/>
    <property type="match status" value="1"/>
</dbReference>
<keyword evidence="7" id="KW-1003">Cell membrane</keyword>
<evidence type="ECO:0000256" key="14">
    <source>
        <dbReference type="ARBA" id="ARBA00025228"/>
    </source>
</evidence>
<evidence type="ECO:0000256" key="3">
    <source>
        <dbReference type="ARBA" id="ARBA00004663"/>
    </source>
</evidence>
<gene>
    <name evidence="20" type="ORF">S06H3_30724</name>
</gene>
<sequence>MIGGFLIIINLTTSGHLSPFIANALLLIGWVGITGAFHLDGFADTVDGLCGGKNKEEILSIMKDSFIGAKGAIALILLLLLKFT</sequence>
<dbReference type="Pfam" id="PF02654">
    <property type="entry name" value="CobS"/>
    <property type="match status" value="1"/>
</dbReference>
<evidence type="ECO:0000256" key="9">
    <source>
        <dbReference type="ARBA" id="ARBA00022679"/>
    </source>
</evidence>
<keyword evidence="10 19" id="KW-0812">Transmembrane</keyword>